<dbReference type="KEGG" id="vg:10323100"/>
<gene>
    <name evidence="2" type="ORF">Acj133p113</name>
</gene>
<evidence type="ECO:0000256" key="1">
    <source>
        <dbReference type="SAM" id="Phobius"/>
    </source>
</evidence>
<keyword evidence="3" id="KW-1185">Reference proteome</keyword>
<protein>
    <submittedName>
        <fullName evidence="2">Uncharacterized protein</fullName>
    </submittedName>
</protein>
<feature type="transmembrane region" description="Helical" evidence="1">
    <location>
        <begin position="12"/>
        <end position="28"/>
    </location>
</feature>
<dbReference type="Proteomes" id="UP000000330">
    <property type="component" value="Segment"/>
</dbReference>
<proteinExistence type="predicted"/>
<accession>D9I647</accession>
<dbReference type="EMBL" id="HM114315">
    <property type="protein sequence ID" value="ADJ19428.1"/>
    <property type="molecule type" value="Genomic_DNA"/>
</dbReference>
<keyword evidence="1" id="KW-1133">Transmembrane helix</keyword>
<name>D9I647_9CAUD</name>
<dbReference type="RefSeq" id="YP_004300694.1">
    <property type="nucleotide sequence ID" value="NC_015250.1"/>
</dbReference>
<dbReference type="GeneID" id="10323100"/>
<reference evidence="2 3" key="1">
    <citation type="journal article" date="2010" name="Virol. J.">
        <title>Genomes of the T4-related bacteriophages as windows on microbial genome evolution.</title>
        <authorList>
            <person name="Petrov V.M."/>
            <person name="Ratnayaka S."/>
            <person name="Nolan J.M."/>
            <person name="Miller E.S."/>
            <person name="Karam J.D."/>
        </authorList>
    </citation>
    <scope>NUCLEOTIDE SEQUENCE [LARGE SCALE GENOMIC DNA]</scope>
    <source>
        <strain evidence="2">Acj133</strain>
    </source>
</reference>
<sequence>MSSKFKHFKSGQYIWLWSMMTFVKIVSVRHQGSKMVLWVRHKDNDFPMSTIDGEMYTVNNGNKHSSRIMRATTIVDVVAILVIATCLYVWKTL</sequence>
<evidence type="ECO:0000313" key="2">
    <source>
        <dbReference type="EMBL" id="ADJ19428.1"/>
    </source>
</evidence>
<keyword evidence="1" id="KW-0472">Membrane</keyword>
<organism evidence="2 3">
    <name type="scientific">Acinetobacter phage 133</name>
    <dbReference type="NCBI Taxonomy" id="2919552"/>
    <lineage>
        <taxon>Viruses</taxon>
        <taxon>Duplodnaviria</taxon>
        <taxon>Heunggongvirae</taxon>
        <taxon>Uroviricota</taxon>
        <taxon>Caudoviricetes</taxon>
        <taxon>Pantevenvirales</taxon>
        <taxon>Straboviridae</taxon>
        <taxon>Tevenvirinae</taxon>
        <taxon>Centumtrigintavirus</taxon>
        <taxon>Centumtrigintavirus cv133</taxon>
        <taxon>Acinetobacter virus 133</taxon>
    </lineage>
</organism>
<keyword evidence="1" id="KW-0812">Transmembrane</keyword>
<evidence type="ECO:0000313" key="3">
    <source>
        <dbReference type="Proteomes" id="UP000000330"/>
    </source>
</evidence>
<feature type="transmembrane region" description="Helical" evidence="1">
    <location>
        <begin position="71"/>
        <end position="90"/>
    </location>
</feature>